<organism evidence="11 12">
    <name type="scientific">Tritrichomonas musculus</name>
    <dbReference type="NCBI Taxonomy" id="1915356"/>
    <lineage>
        <taxon>Eukaryota</taxon>
        <taxon>Metamonada</taxon>
        <taxon>Parabasalia</taxon>
        <taxon>Tritrichomonadida</taxon>
        <taxon>Tritrichomonadidae</taxon>
        <taxon>Tritrichomonas</taxon>
    </lineage>
</organism>
<protein>
    <submittedName>
        <fullName evidence="11">Uncharacterized protein</fullName>
    </submittedName>
</protein>
<keyword evidence="2" id="KW-0963">Cytoplasm</keyword>
<keyword evidence="6" id="KW-1278">Translocase</keyword>
<accession>A0ABR2IKI3</accession>
<dbReference type="InterPro" id="IPR014018">
    <property type="entry name" value="SecA_motor_DEAD"/>
</dbReference>
<evidence type="ECO:0000259" key="10">
    <source>
        <dbReference type="PROSITE" id="PS51196"/>
    </source>
</evidence>
<dbReference type="Proteomes" id="UP001470230">
    <property type="component" value="Unassembled WGS sequence"/>
</dbReference>
<evidence type="ECO:0000256" key="1">
    <source>
        <dbReference type="ARBA" id="ARBA00022448"/>
    </source>
</evidence>
<dbReference type="PANTHER" id="PTHR30612:SF0">
    <property type="entry name" value="CHLOROPLAST PROTEIN-TRANSPORTING ATPASE"/>
    <property type="match status" value="1"/>
</dbReference>
<dbReference type="PROSITE" id="PS51196">
    <property type="entry name" value="SECA_MOTOR_DEAD"/>
    <property type="match status" value="1"/>
</dbReference>
<dbReference type="InterPro" id="IPR044722">
    <property type="entry name" value="SecA_SF2_C"/>
</dbReference>
<evidence type="ECO:0000259" key="9">
    <source>
        <dbReference type="PROSITE" id="PS51194"/>
    </source>
</evidence>
<evidence type="ECO:0000256" key="6">
    <source>
        <dbReference type="ARBA" id="ARBA00022967"/>
    </source>
</evidence>
<dbReference type="Pfam" id="PF21090">
    <property type="entry name" value="P-loop_SecA"/>
    <property type="match status" value="1"/>
</dbReference>
<sequence length="1476" mass="173641">MPIFSAVESFFAPKNYFEINNIDKFMETFLPIAANNIFYNYKTIEIYEQFSKLIDANSDKLSSLLDINMHNVHLGDNFYLSLYKLFQAKIKKERYNPLIIDNRHDAFEIYISNNSFTWYISSLSYAVLAIKNSINDDDKFLIDLTSMILIASGHILVLCVSENYSINDPSKTIFYSPLFDEYHIFLPSDSMYSIDILKSMTNKYFYIYVSTSNDLSEIENLKIRKETPYIQIFHISSTFEYIFKEKPFSLCIEEFPQLDKFNINRIEVTLYNSQFFISDDLTNRWICHFIEKYAKVFIRATDFIEWNGGRIGCYSELSEKSPSSYIDFNEMHYLKIDHHVSNPLYLTGIKMSTINLIDDILENIKKDVKTIDSFKTKNKNTEKNIEEKLLLAFHNNWKYCCQVAYPNQIYVVHDAINYIQKYKNSSNHKGCVYQVKTGEGKSLIIRALAHIFGRMKKTVHIVSSNIVLSCRDYEISYDFFRRCDLKSSILIRKSEFDKVECKRKCYYYPYFNEDDLYHESAFDKKSGMNTKVMSKSKFSRTSDIIFSTFFNFEGWYLRKSEEEPLTMKNYFEDAYLIIDESDTILIDELTNGTIIARNMKSKSSEILEKVYDMYQDLSIKKYDQESINKYILKNIMKDYPECNDITSDDIDSMINDIKYANMFEEGSKYIIEKSEDDNIERIVPFDSEQKGIIENEKEFSGYIHQFIGIKEKKAHPNRNIEIKPLSLNYLYISHPIFVNLYQCVWGFTGTVGTKKEIEILKKYYKLDTLKVPSHSANYRRNLASVICPNVEKRNKKIIQEVKYFHTIGHPVLVILENVIELRKLETLMKNEIKNGTIKLFDGMKMDKSEIENKSGLEGMITLGTNFCGRGTNIDYKEQKPLHVIIAYGPRNVRALKQAYGRTGRDGKSGTTRIICTKEDYYKIAKKPNQALINNILKQFDLKKQRLSNFIESYRTNRPWIFNPNEENLNKIRFDNEDKTKLYTEFININRLTAVQYNFPICMEVETFLKIQMQKIYSLKNCPECKYTWILFQRYLREMILESWSIFINKFSRNYEIEKRKKKIKKTDEYVFYESFFESSYRKFETKLSQYLPNYTSYSITETFMQLHQYVVYRWSPIIMKLFPGDFYDIRKENDPNAFLCFKVGFYPFEIKDKSGARIFCLDGKYDQNNSRKLNFIEDPELQYLRNKQKFSITYYIDKIFEKMCETIDKYLSNLLGLHFYIRRGFAGCEFGICIDPLFEDIVVPEANCLFDKTPILLFSIRCKSTKPFLAAILIIVLVFATLVSARISKYLLSPALSIKDILLKLGKMLWKQVKNKASNTMIALIDSSPIVQKSLNTVIEWLKEHIYALLDNTNDKIAIVMRAIVDFFAKIDQNSKIDGIKISEKAKELFSKASPLSDMLKIGILFVLLLAAFIKNFKAKKALKTTAGSYQNEFQKNEKSHKNVDLENYKTYNDVSRDFDRQSYNHYIMDIDDSIT</sequence>
<keyword evidence="5" id="KW-0653">Protein transport</keyword>
<evidence type="ECO:0000313" key="12">
    <source>
        <dbReference type="Proteomes" id="UP001470230"/>
    </source>
</evidence>
<keyword evidence="12" id="KW-1185">Reference proteome</keyword>
<dbReference type="PROSITE" id="PS51194">
    <property type="entry name" value="HELICASE_CTER"/>
    <property type="match status" value="1"/>
</dbReference>
<dbReference type="InterPro" id="IPR000185">
    <property type="entry name" value="SecA"/>
</dbReference>
<reference evidence="11 12" key="1">
    <citation type="submission" date="2024-04" db="EMBL/GenBank/DDBJ databases">
        <title>Tritrichomonas musculus Genome.</title>
        <authorList>
            <person name="Alves-Ferreira E."/>
            <person name="Grigg M."/>
            <person name="Lorenzi H."/>
            <person name="Galac M."/>
        </authorList>
    </citation>
    <scope>NUCLEOTIDE SEQUENCE [LARGE SCALE GENOMIC DNA]</scope>
    <source>
        <strain evidence="11 12">EAF2021</strain>
    </source>
</reference>
<keyword evidence="4" id="KW-0067">ATP-binding</keyword>
<dbReference type="Pfam" id="PF07517">
    <property type="entry name" value="SecA_DEAD"/>
    <property type="match status" value="1"/>
</dbReference>
<dbReference type="PANTHER" id="PTHR30612">
    <property type="entry name" value="SECA INNER MEMBRANE COMPONENT OF SEC PROTEIN SECRETION SYSTEM"/>
    <property type="match status" value="1"/>
</dbReference>
<name>A0ABR2IKI3_9EUKA</name>
<evidence type="ECO:0000256" key="5">
    <source>
        <dbReference type="ARBA" id="ARBA00022927"/>
    </source>
</evidence>
<dbReference type="EMBL" id="JAPFFF010000016">
    <property type="protein sequence ID" value="KAK8864783.1"/>
    <property type="molecule type" value="Genomic_DNA"/>
</dbReference>
<evidence type="ECO:0000256" key="7">
    <source>
        <dbReference type="ARBA" id="ARBA00023010"/>
    </source>
</evidence>
<dbReference type="InterPro" id="IPR001650">
    <property type="entry name" value="Helicase_C-like"/>
</dbReference>
<keyword evidence="7" id="KW-0811">Translocation</keyword>
<dbReference type="Gene3D" id="3.40.50.300">
    <property type="entry name" value="P-loop containing nucleotide triphosphate hydrolases"/>
    <property type="match status" value="3"/>
</dbReference>
<feature type="domain" description="SecA family profile" evidence="10">
    <location>
        <begin position="329"/>
        <end position="948"/>
    </location>
</feature>
<gene>
    <name evidence="11" type="ORF">M9Y10_010308</name>
</gene>
<evidence type="ECO:0000256" key="8">
    <source>
        <dbReference type="ARBA" id="ARBA00023136"/>
    </source>
</evidence>
<dbReference type="SUPFAM" id="SSF52540">
    <property type="entry name" value="P-loop containing nucleoside triphosphate hydrolases"/>
    <property type="match status" value="2"/>
</dbReference>
<evidence type="ECO:0000256" key="4">
    <source>
        <dbReference type="ARBA" id="ARBA00022840"/>
    </source>
</evidence>
<dbReference type="Gene3D" id="3.90.1440.10">
    <property type="entry name" value="SecA, preprotein cross-linking domain"/>
    <property type="match status" value="1"/>
</dbReference>
<evidence type="ECO:0000313" key="11">
    <source>
        <dbReference type="EMBL" id="KAK8864783.1"/>
    </source>
</evidence>
<feature type="domain" description="Helicase C-terminal" evidence="9">
    <location>
        <begin position="796"/>
        <end position="947"/>
    </location>
</feature>
<evidence type="ECO:0000256" key="2">
    <source>
        <dbReference type="ARBA" id="ARBA00022490"/>
    </source>
</evidence>
<keyword evidence="8" id="KW-0472">Membrane</keyword>
<proteinExistence type="predicted"/>
<comment type="caution">
    <text evidence="11">The sequence shown here is derived from an EMBL/GenBank/DDBJ whole genome shotgun (WGS) entry which is preliminary data.</text>
</comment>
<dbReference type="InterPro" id="IPR027417">
    <property type="entry name" value="P-loop_NTPase"/>
</dbReference>
<keyword evidence="1" id="KW-0813">Transport</keyword>
<evidence type="ECO:0000256" key="3">
    <source>
        <dbReference type="ARBA" id="ARBA00022741"/>
    </source>
</evidence>
<dbReference type="InterPro" id="IPR011115">
    <property type="entry name" value="SecA_DEAD"/>
</dbReference>
<keyword evidence="3" id="KW-0547">Nucleotide-binding</keyword>